<keyword evidence="8" id="KW-1185">Reference proteome</keyword>
<feature type="transmembrane region" description="Helical" evidence="5">
    <location>
        <begin position="12"/>
        <end position="30"/>
    </location>
</feature>
<reference evidence="7 8" key="1">
    <citation type="submission" date="2012-05" db="EMBL/GenBank/DDBJ databases">
        <title>Finished chromosome of genome of Chamaesiphon sp. PCC 6605.</title>
        <authorList>
            <consortium name="US DOE Joint Genome Institute"/>
            <person name="Gugger M."/>
            <person name="Coursin T."/>
            <person name="Rippka R."/>
            <person name="Tandeau De Marsac N."/>
            <person name="Huntemann M."/>
            <person name="Wei C.-L."/>
            <person name="Han J."/>
            <person name="Detter J.C."/>
            <person name="Han C."/>
            <person name="Tapia R."/>
            <person name="Chen A."/>
            <person name="Kyrpides N."/>
            <person name="Mavromatis K."/>
            <person name="Markowitz V."/>
            <person name="Szeto E."/>
            <person name="Ivanova N."/>
            <person name="Pagani I."/>
            <person name="Pati A."/>
            <person name="Goodwin L."/>
            <person name="Nordberg H.P."/>
            <person name="Cantor M.N."/>
            <person name="Hua S.X."/>
            <person name="Woyke T."/>
            <person name="Kerfeld C.A."/>
        </authorList>
    </citation>
    <scope>NUCLEOTIDE SEQUENCE [LARGE SCALE GENOMIC DNA]</scope>
    <source>
        <strain evidence="8">ATCC 27169 / PCC 6605</strain>
    </source>
</reference>
<evidence type="ECO:0000256" key="5">
    <source>
        <dbReference type="SAM" id="Phobius"/>
    </source>
</evidence>
<dbReference type="InterPro" id="IPR003594">
    <property type="entry name" value="HATPase_dom"/>
</dbReference>
<protein>
    <submittedName>
        <fullName evidence="7">Histidine kinase</fullName>
    </submittedName>
</protein>
<evidence type="ECO:0000259" key="6">
    <source>
        <dbReference type="SMART" id="SM00387"/>
    </source>
</evidence>
<dbReference type="Gene3D" id="3.30.565.10">
    <property type="entry name" value="Histidine kinase-like ATPase, C-terminal domain"/>
    <property type="match status" value="1"/>
</dbReference>
<dbReference type="PANTHER" id="PTHR24421:SF59">
    <property type="entry name" value="OXYGEN SENSOR HISTIDINE KINASE NREB"/>
    <property type="match status" value="1"/>
</dbReference>
<dbReference type="Gene3D" id="1.20.5.1930">
    <property type="match status" value="1"/>
</dbReference>
<dbReference type="eggNOG" id="COG4585">
    <property type="taxonomic scope" value="Bacteria"/>
</dbReference>
<dbReference type="EMBL" id="CP003600">
    <property type="protein sequence ID" value="AFY94730.1"/>
    <property type="molecule type" value="Genomic_DNA"/>
</dbReference>
<evidence type="ECO:0000313" key="8">
    <source>
        <dbReference type="Proteomes" id="UP000010366"/>
    </source>
</evidence>
<dbReference type="AlphaFoldDB" id="K9UIV1"/>
<evidence type="ECO:0000256" key="3">
    <source>
        <dbReference type="ARBA" id="ARBA00023012"/>
    </source>
</evidence>
<proteinExistence type="predicted"/>
<dbReference type="GO" id="GO:0046983">
    <property type="term" value="F:protein dimerization activity"/>
    <property type="evidence" value="ECO:0007669"/>
    <property type="project" value="InterPro"/>
</dbReference>
<evidence type="ECO:0000256" key="2">
    <source>
        <dbReference type="ARBA" id="ARBA00022777"/>
    </source>
</evidence>
<dbReference type="Proteomes" id="UP000010366">
    <property type="component" value="Chromosome"/>
</dbReference>
<dbReference type="STRING" id="1173020.Cha6605_3759"/>
<keyword evidence="3" id="KW-0902">Two-component regulatory system</keyword>
<evidence type="ECO:0000256" key="4">
    <source>
        <dbReference type="SAM" id="MobiDB-lite"/>
    </source>
</evidence>
<dbReference type="CDD" id="cd16917">
    <property type="entry name" value="HATPase_UhpB-NarQ-NarX-like"/>
    <property type="match status" value="1"/>
</dbReference>
<feature type="transmembrane region" description="Helical" evidence="5">
    <location>
        <begin position="181"/>
        <end position="198"/>
    </location>
</feature>
<feature type="domain" description="Histidine kinase/HSP90-like ATPase" evidence="6">
    <location>
        <begin position="337"/>
        <end position="429"/>
    </location>
</feature>
<keyword evidence="2 7" id="KW-0418">Kinase</keyword>
<dbReference type="InterPro" id="IPR011712">
    <property type="entry name" value="Sig_transdc_His_kin_sub3_dim/P"/>
</dbReference>
<dbReference type="InterPro" id="IPR036890">
    <property type="entry name" value="HATPase_C_sf"/>
</dbReference>
<dbReference type="HOGENOM" id="CLU_000445_20_15_3"/>
<organism evidence="7 8">
    <name type="scientific">Chamaesiphon minutus (strain ATCC 27169 / PCC 6605)</name>
    <dbReference type="NCBI Taxonomy" id="1173020"/>
    <lineage>
        <taxon>Bacteria</taxon>
        <taxon>Bacillati</taxon>
        <taxon>Cyanobacteriota</taxon>
        <taxon>Cyanophyceae</taxon>
        <taxon>Gomontiellales</taxon>
        <taxon>Chamaesiphonaceae</taxon>
        <taxon>Chamaesiphon</taxon>
    </lineage>
</organism>
<dbReference type="InterPro" id="IPR050482">
    <property type="entry name" value="Sensor_HK_TwoCompSys"/>
</dbReference>
<dbReference type="Pfam" id="PF07730">
    <property type="entry name" value="HisKA_3"/>
    <property type="match status" value="1"/>
</dbReference>
<keyword evidence="1" id="KW-0808">Transferase</keyword>
<feature type="transmembrane region" description="Helical" evidence="5">
    <location>
        <begin position="67"/>
        <end position="97"/>
    </location>
</feature>
<feature type="compositionally biased region" description="Polar residues" evidence="4">
    <location>
        <begin position="142"/>
        <end position="151"/>
    </location>
</feature>
<dbReference type="SUPFAM" id="SSF55874">
    <property type="entry name" value="ATPase domain of HSP90 chaperone/DNA topoisomerase II/histidine kinase"/>
    <property type="match status" value="1"/>
</dbReference>
<evidence type="ECO:0000256" key="1">
    <source>
        <dbReference type="ARBA" id="ARBA00022679"/>
    </source>
</evidence>
<name>K9UIV1_CHAP6</name>
<sequence length="430" mass="48529">MQIELFMRHPLRSLLYIEWILFAVVMAIEVSPRDGQAIELKWLNVGIVVVLALMGLHLPLGKLLVRVLYTIAQTIVIFLAAYVGMRQVGLLCVIVLMRSYLVFGRQYRLWVTGGIFVLYLIATTLFPYRQRSRAYRGLPPRTNITNGNSRPQPLPGTSAPPVDPQGESAQETRRERDGFKWGFVSLFAGILLSLQLLVDRILAEKQAKEELAIANQRIRTYALRAQENGSLQERNRIAREIHDSLGHSLTALNLHLEMAVKLSQIQPEKSREVLLEAKRLGSIALKDVRESVSTLRSDPLHNQDLTTAIYKLADEFKLSNQIRPACYLDLPLNLPQPIAITIYRIIQEALTNISKYAQATETIVEIRTEPTTIELNIVDNGRGFIPDHNMSGFGIQGMRERVLSLQGEFKIISNTDLGCQIVVSIPFVKE</sequence>
<dbReference type="PANTHER" id="PTHR24421">
    <property type="entry name" value="NITRATE/NITRITE SENSOR PROTEIN NARX-RELATED"/>
    <property type="match status" value="1"/>
</dbReference>
<keyword evidence="5" id="KW-0472">Membrane</keyword>
<keyword evidence="5" id="KW-0812">Transmembrane</keyword>
<feature type="transmembrane region" description="Helical" evidence="5">
    <location>
        <begin position="42"/>
        <end position="60"/>
    </location>
</feature>
<dbReference type="Pfam" id="PF02518">
    <property type="entry name" value="HATPase_c"/>
    <property type="match status" value="1"/>
</dbReference>
<dbReference type="KEGG" id="cmp:Cha6605_3759"/>
<dbReference type="SMART" id="SM00387">
    <property type="entry name" value="HATPase_c"/>
    <property type="match status" value="1"/>
</dbReference>
<dbReference type="GO" id="GO:0016020">
    <property type="term" value="C:membrane"/>
    <property type="evidence" value="ECO:0007669"/>
    <property type="project" value="InterPro"/>
</dbReference>
<feature type="transmembrane region" description="Helical" evidence="5">
    <location>
        <begin position="109"/>
        <end position="128"/>
    </location>
</feature>
<dbReference type="PATRIC" id="fig|1173020.3.peg.4306"/>
<evidence type="ECO:0000313" key="7">
    <source>
        <dbReference type="EMBL" id="AFY94730.1"/>
    </source>
</evidence>
<keyword evidence="5" id="KW-1133">Transmembrane helix</keyword>
<dbReference type="RefSeq" id="WP_015160850.1">
    <property type="nucleotide sequence ID" value="NC_019697.1"/>
</dbReference>
<accession>K9UIV1</accession>
<feature type="region of interest" description="Disordered" evidence="4">
    <location>
        <begin position="137"/>
        <end position="171"/>
    </location>
</feature>
<gene>
    <name evidence="7" type="ORF">Cha6605_3759</name>
</gene>
<dbReference type="OrthoDB" id="199946at2"/>
<dbReference type="GO" id="GO:0000155">
    <property type="term" value="F:phosphorelay sensor kinase activity"/>
    <property type="evidence" value="ECO:0007669"/>
    <property type="project" value="InterPro"/>
</dbReference>